<dbReference type="EMBL" id="BNJK01000002">
    <property type="protein sequence ID" value="GHO98019.1"/>
    <property type="molecule type" value="Genomic_DNA"/>
</dbReference>
<protein>
    <submittedName>
        <fullName evidence="2">Uncharacterized protein</fullName>
    </submittedName>
</protein>
<feature type="compositionally biased region" description="Basic and acidic residues" evidence="1">
    <location>
        <begin position="28"/>
        <end position="44"/>
    </location>
</feature>
<sequence>MEKSPITRSDKGRYGGAVGALRLSPLGRWDRETDKRCGESDKRKAPTKTPNHPLSLRETQHFLCSYNFRMHQ</sequence>
<gene>
    <name evidence="2" type="ORF">KSF_080670</name>
</gene>
<accession>A0A8J3N4G9</accession>
<dbReference type="AlphaFoldDB" id="A0A8J3N4G9"/>
<organism evidence="2 3">
    <name type="scientific">Reticulibacter mediterranei</name>
    <dbReference type="NCBI Taxonomy" id="2778369"/>
    <lineage>
        <taxon>Bacteria</taxon>
        <taxon>Bacillati</taxon>
        <taxon>Chloroflexota</taxon>
        <taxon>Ktedonobacteria</taxon>
        <taxon>Ktedonobacterales</taxon>
        <taxon>Reticulibacteraceae</taxon>
        <taxon>Reticulibacter</taxon>
    </lineage>
</organism>
<feature type="region of interest" description="Disordered" evidence="1">
    <location>
        <begin position="25"/>
        <end position="56"/>
    </location>
</feature>
<comment type="caution">
    <text evidence="2">The sequence shown here is derived from an EMBL/GenBank/DDBJ whole genome shotgun (WGS) entry which is preliminary data.</text>
</comment>
<reference evidence="2" key="1">
    <citation type="submission" date="2020-10" db="EMBL/GenBank/DDBJ databases">
        <title>Taxonomic study of unclassified bacteria belonging to the class Ktedonobacteria.</title>
        <authorList>
            <person name="Yabe S."/>
            <person name="Wang C.M."/>
            <person name="Zheng Y."/>
            <person name="Sakai Y."/>
            <person name="Cavaletti L."/>
            <person name="Monciardini P."/>
            <person name="Donadio S."/>
        </authorList>
    </citation>
    <scope>NUCLEOTIDE SEQUENCE</scope>
    <source>
        <strain evidence="2">ID150040</strain>
    </source>
</reference>
<evidence type="ECO:0000313" key="2">
    <source>
        <dbReference type="EMBL" id="GHO98019.1"/>
    </source>
</evidence>
<keyword evidence="3" id="KW-1185">Reference proteome</keyword>
<name>A0A8J3N4G9_9CHLR</name>
<evidence type="ECO:0000313" key="3">
    <source>
        <dbReference type="Proteomes" id="UP000597444"/>
    </source>
</evidence>
<evidence type="ECO:0000256" key="1">
    <source>
        <dbReference type="SAM" id="MobiDB-lite"/>
    </source>
</evidence>
<dbReference type="Proteomes" id="UP000597444">
    <property type="component" value="Unassembled WGS sequence"/>
</dbReference>
<proteinExistence type="predicted"/>